<sequence length="72" mass="7800">MPGYEETAAAKGTAIVGWMSVEEFNTAIAKLADGIKTHNNDALKPIISDIEVLKKLVEKLIKLHNNNTSVPP</sequence>
<dbReference type="AlphaFoldDB" id="A0A6C0EK61"/>
<proteinExistence type="predicted"/>
<organism evidence="1">
    <name type="scientific">viral metagenome</name>
    <dbReference type="NCBI Taxonomy" id="1070528"/>
    <lineage>
        <taxon>unclassified sequences</taxon>
        <taxon>metagenomes</taxon>
        <taxon>organismal metagenomes</taxon>
    </lineage>
</organism>
<name>A0A6C0EK61_9ZZZZ</name>
<dbReference type="EMBL" id="MN739829">
    <property type="protein sequence ID" value="QHT27755.1"/>
    <property type="molecule type" value="Genomic_DNA"/>
</dbReference>
<accession>A0A6C0EK61</accession>
<evidence type="ECO:0000313" key="1">
    <source>
        <dbReference type="EMBL" id="QHT27755.1"/>
    </source>
</evidence>
<protein>
    <submittedName>
        <fullName evidence="1">Uncharacterized protein</fullName>
    </submittedName>
</protein>
<reference evidence="1" key="1">
    <citation type="journal article" date="2020" name="Nature">
        <title>Giant virus diversity and host interactions through global metagenomics.</title>
        <authorList>
            <person name="Schulz F."/>
            <person name="Roux S."/>
            <person name="Paez-Espino D."/>
            <person name="Jungbluth S."/>
            <person name="Walsh D.A."/>
            <person name="Denef V.J."/>
            <person name="McMahon K.D."/>
            <person name="Konstantinidis K.T."/>
            <person name="Eloe-Fadrosh E.A."/>
            <person name="Kyrpides N.C."/>
            <person name="Woyke T."/>
        </authorList>
    </citation>
    <scope>NUCLEOTIDE SEQUENCE</scope>
    <source>
        <strain evidence="1">GVMAG-M-3300023179-33</strain>
    </source>
</reference>